<evidence type="ECO:0000313" key="4">
    <source>
        <dbReference type="Proteomes" id="UP000722336"/>
    </source>
</evidence>
<feature type="signal peptide" evidence="2">
    <location>
        <begin position="1"/>
        <end position="22"/>
    </location>
</feature>
<name>A0ABS6SEB1_9SPHN</name>
<evidence type="ECO:0000256" key="1">
    <source>
        <dbReference type="SAM" id="MobiDB-lite"/>
    </source>
</evidence>
<dbReference type="Proteomes" id="UP000722336">
    <property type="component" value="Unassembled WGS sequence"/>
</dbReference>
<keyword evidence="2" id="KW-0732">Signal</keyword>
<reference evidence="3 4" key="1">
    <citation type="submission" date="2021-04" db="EMBL/GenBank/DDBJ databases">
        <authorList>
            <person name="Pira H."/>
            <person name="Risdian C."/>
            <person name="Wink J."/>
        </authorList>
    </citation>
    <scope>NUCLEOTIDE SEQUENCE [LARGE SCALE GENOMIC DNA]</scope>
    <source>
        <strain evidence="3 4">WHA3</strain>
    </source>
</reference>
<feature type="compositionally biased region" description="Basic and acidic residues" evidence="1">
    <location>
        <begin position="56"/>
        <end position="89"/>
    </location>
</feature>
<organism evidence="3 4">
    <name type="scientific">Pacificimonas pallii</name>
    <dbReference type="NCBI Taxonomy" id="2827236"/>
    <lineage>
        <taxon>Bacteria</taxon>
        <taxon>Pseudomonadati</taxon>
        <taxon>Pseudomonadota</taxon>
        <taxon>Alphaproteobacteria</taxon>
        <taxon>Sphingomonadales</taxon>
        <taxon>Sphingosinicellaceae</taxon>
        <taxon>Pacificimonas</taxon>
    </lineage>
</organism>
<dbReference type="EMBL" id="JAGSPA010000002">
    <property type="protein sequence ID" value="MBV7256705.1"/>
    <property type="molecule type" value="Genomic_DNA"/>
</dbReference>
<protein>
    <submittedName>
        <fullName evidence="3">Uncharacterized protein</fullName>
    </submittedName>
</protein>
<evidence type="ECO:0000313" key="3">
    <source>
        <dbReference type="EMBL" id="MBV7256705.1"/>
    </source>
</evidence>
<keyword evidence="4" id="KW-1185">Reference proteome</keyword>
<sequence>MRNSKLVTAIIGAALFSGPAFAQDEGAPVEPAAAMESAALPPATIDTDGDGVMDAWDQRGDGRADTWDTDGDGKPDAYDNDGDGKPDSV</sequence>
<comment type="caution">
    <text evidence="3">The sequence shown here is derived from an EMBL/GenBank/DDBJ whole genome shotgun (WGS) entry which is preliminary data.</text>
</comment>
<feature type="chain" id="PRO_5045089638" evidence="2">
    <location>
        <begin position="23"/>
        <end position="89"/>
    </location>
</feature>
<gene>
    <name evidence="3" type="ORF">KCG44_07890</name>
</gene>
<dbReference type="RefSeq" id="WP_218445401.1">
    <property type="nucleotide sequence ID" value="NZ_JAGSPA010000002.1"/>
</dbReference>
<feature type="region of interest" description="Disordered" evidence="1">
    <location>
        <begin position="42"/>
        <end position="89"/>
    </location>
</feature>
<accession>A0ABS6SEB1</accession>
<evidence type="ECO:0000256" key="2">
    <source>
        <dbReference type="SAM" id="SignalP"/>
    </source>
</evidence>
<proteinExistence type="predicted"/>